<evidence type="ECO:0000256" key="1">
    <source>
        <dbReference type="ARBA" id="ARBA00022475"/>
    </source>
</evidence>
<evidence type="ECO:0000256" key="2">
    <source>
        <dbReference type="ARBA" id="ARBA00022519"/>
    </source>
</evidence>
<keyword evidence="5 11" id="KW-0812">Transmembrane</keyword>
<dbReference type="GO" id="GO:0009274">
    <property type="term" value="C:peptidoglycan-based cell wall"/>
    <property type="evidence" value="ECO:0007669"/>
    <property type="project" value="InterPro"/>
</dbReference>
<dbReference type="Proteomes" id="UP000198615">
    <property type="component" value="Unassembled WGS sequence"/>
</dbReference>
<evidence type="ECO:0000313" key="14">
    <source>
        <dbReference type="Proteomes" id="UP000198615"/>
    </source>
</evidence>
<dbReference type="GO" id="GO:0016763">
    <property type="term" value="F:pentosyltransferase activity"/>
    <property type="evidence" value="ECO:0007669"/>
    <property type="project" value="InterPro"/>
</dbReference>
<proteinExistence type="inferred from homology"/>
<dbReference type="GO" id="GO:0008955">
    <property type="term" value="F:peptidoglycan glycosyltransferase activity"/>
    <property type="evidence" value="ECO:0007669"/>
    <property type="project" value="UniProtKB-UniRule"/>
</dbReference>
<dbReference type="PANTHER" id="PTHR30400">
    <property type="entry name" value="MONOFUNCTIONAL BIOSYNTHETIC PEPTIDOGLYCAN TRANSGLYCOSYLASE"/>
    <property type="match status" value="1"/>
</dbReference>
<keyword evidence="1 11" id="KW-1003">Cell membrane</keyword>
<dbReference type="InterPro" id="IPR036950">
    <property type="entry name" value="PBP_transglycosylase"/>
</dbReference>
<evidence type="ECO:0000256" key="11">
    <source>
        <dbReference type="HAMAP-Rule" id="MF_00766"/>
    </source>
</evidence>
<comment type="similarity">
    <text evidence="11">Belongs to the glycosyltransferase 51 family.</text>
</comment>
<dbReference type="AlphaFoldDB" id="A0A8G2BM48"/>
<dbReference type="PANTHER" id="PTHR30400:SF0">
    <property type="entry name" value="BIOSYNTHETIC PEPTIDOGLYCAN TRANSGLYCOSYLASE"/>
    <property type="match status" value="1"/>
</dbReference>
<evidence type="ECO:0000256" key="8">
    <source>
        <dbReference type="ARBA" id="ARBA00022989"/>
    </source>
</evidence>
<sequence>MLVVFVVLPVLVILLYRVVPPPGTPLMLWREASAVYRWVPMSEMSANAARAVVVSEDQTFCAHNGIDWRQMNKVLDEFRETGRPSRGASTITMQLARNLYLPPSRSILRKAVEIPLALGLELLVPKRRILELYLNVVEMGDGIYGVEAAAQRHFGKPASGLTRTEAARLAAILPNPLDRNPARPSGEVGRRAQEIARDIPRLTHLFSCFET</sequence>
<dbReference type="EMBL" id="FNBW01000011">
    <property type="protein sequence ID" value="SDG15844.1"/>
    <property type="molecule type" value="Genomic_DNA"/>
</dbReference>
<keyword evidence="2 11" id="KW-0997">Cell inner membrane</keyword>
<keyword evidence="10 11" id="KW-0961">Cell wall biogenesis/degradation</keyword>
<keyword evidence="14" id="KW-1185">Reference proteome</keyword>
<evidence type="ECO:0000256" key="3">
    <source>
        <dbReference type="ARBA" id="ARBA00022676"/>
    </source>
</evidence>
<evidence type="ECO:0000256" key="10">
    <source>
        <dbReference type="ARBA" id="ARBA00023316"/>
    </source>
</evidence>
<evidence type="ECO:0000256" key="5">
    <source>
        <dbReference type="ARBA" id="ARBA00022692"/>
    </source>
</evidence>
<dbReference type="SUPFAM" id="SSF53955">
    <property type="entry name" value="Lysozyme-like"/>
    <property type="match status" value="1"/>
</dbReference>
<dbReference type="GO" id="GO:0005886">
    <property type="term" value="C:plasma membrane"/>
    <property type="evidence" value="ECO:0007669"/>
    <property type="project" value="UniProtKB-SubCell"/>
</dbReference>
<feature type="domain" description="Glycosyl transferase family 51" evidence="12">
    <location>
        <begin position="36"/>
        <end position="197"/>
    </location>
</feature>
<evidence type="ECO:0000256" key="6">
    <source>
        <dbReference type="ARBA" id="ARBA00022960"/>
    </source>
</evidence>
<comment type="subcellular location">
    <subcellularLocation>
        <location evidence="11">Cell inner membrane</location>
        <topology evidence="11">Single-pass membrane protein</topology>
    </subcellularLocation>
</comment>
<comment type="caution">
    <text evidence="13">The sequence shown here is derived from an EMBL/GenBank/DDBJ whole genome shotgun (WGS) entry which is preliminary data.</text>
</comment>
<keyword evidence="8 11" id="KW-1133">Transmembrane helix</keyword>
<organism evidence="13 14">
    <name type="scientific">Thalassobaculum litoreum DSM 18839</name>
    <dbReference type="NCBI Taxonomy" id="1123362"/>
    <lineage>
        <taxon>Bacteria</taxon>
        <taxon>Pseudomonadati</taxon>
        <taxon>Pseudomonadota</taxon>
        <taxon>Alphaproteobacteria</taxon>
        <taxon>Rhodospirillales</taxon>
        <taxon>Thalassobaculaceae</taxon>
        <taxon>Thalassobaculum</taxon>
    </lineage>
</organism>
<evidence type="ECO:0000256" key="9">
    <source>
        <dbReference type="ARBA" id="ARBA00023136"/>
    </source>
</evidence>
<keyword evidence="3 11" id="KW-0328">Glycosyltransferase</keyword>
<gene>
    <name evidence="11" type="primary">mtgA</name>
    <name evidence="13" type="ORF">SAMN05660686_03551</name>
</gene>
<dbReference type="HAMAP" id="MF_00766">
    <property type="entry name" value="PGT_MtgA"/>
    <property type="match status" value="1"/>
</dbReference>
<evidence type="ECO:0000256" key="4">
    <source>
        <dbReference type="ARBA" id="ARBA00022679"/>
    </source>
</evidence>
<comment type="pathway">
    <text evidence="11">Cell wall biogenesis; peptidoglycan biosynthesis.</text>
</comment>
<dbReference type="Pfam" id="PF00912">
    <property type="entry name" value="Transgly"/>
    <property type="match status" value="1"/>
</dbReference>
<name>A0A8G2BM48_9PROT</name>
<dbReference type="EC" id="2.4.99.28" evidence="11"/>
<comment type="catalytic activity">
    <reaction evidence="11">
        <text>[GlcNAc-(1-&gt;4)-Mur2Ac(oyl-L-Ala-gamma-D-Glu-L-Lys-D-Ala-D-Ala)](n)-di-trans,octa-cis-undecaprenyl diphosphate + beta-D-GlcNAc-(1-&gt;4)-Mur2Ac(oyl-L-Ala-gamma-D-Glu-L-Lys-D-Ala-D-Ala)-di-trans,octa-cis-undecaprenyl diphosphate = [GlcNAc-(1-&gt;4)-Mur2Ac(oyl-L-Ala-gamma-D-Glu-L-Lys-D-Ala-D-Ala)](n+1)-di-trans,octa-cis-undecaprenyl diphosphate + di-trans,octa-cis-undecaprenyl diphosphate + H(+)</text>
        <dbReference type="Rhea" id="RHEA:23708"/>
        <dbReference type="Rhea" id="RHEA-COMP:9602"/>
        <dbReference type="Rhea" id="RHEA-COMP:9603"/>
        <dbReference type="ChEBI" id="CHEBI:15378"/>
        <dbReference type="ChEBI" id="CHEBI:58405"/>
        <dbReference type="ChEBI" id="CHEBI:60033"/>
        <dbReference type="ChEBI" id="CHEBI:78435"/>
        <dbReference type="EC" id="2.4.99.28"/>
    </reaction>
</comment>
<keyword evidence="7 11" id="KW-0573">Peptidoglycan synthesis</keyword>
<dbReference type="NCBIfam" id="TIGR02070">
    <property type="entry name" value="mono_pep_trsgly"/>
    <property type="match status" value="1"/>
</dbReference>
<evidence type="ECO:0000313" key="13">
    <source>
        <dbReference type="EMBL" id="SDG15844.1"/>
    </source>
</evidence>
<dbReference type="GO" id="GO:0008360">
    <property type="term" value="P:regulation of cell shape"/>
    <property type="evidence" value="ECO:0007669"/>
    <property type="project" value="UniProtKB-KW"/>
</dbReference>
<comment type="function">
    <text evidence="11">Peptidoglycan polymerase that catalyzes glycan chain elongation from lipid-linked precursors.</text>
</comment>
<dbReference type="Gene3D" id="1.10.3810.10">
    <property type="entry name" value="Biosynthetic peptidoglycan transglycosylase-like"/>
    <property type="match status" value="1"/>
</dbReference>
<accession>A0A8G2BM48</accession>
<evidence type="ECO:0000256" key="7">
    <source>
        <dbReference type="ARBA" id="ARBA00022984"/>
    </source>
</evidence>
<protein>
    <recommendedName>
        <fullName evidence="11">Biosynthetic peptidoglycan transglycosylase</fullName>
        <ecNumber evidence="11">2.4.99.28</ecNumber>
    </recommendedName>
    <alternativeName>
        <fullName evidence="11">Glycan polymerase</fullName>
    </alternativeName>
    <alternativeName>
        <fullName evidence="11">Peptidoglycan glycosyltransferase MtgA</fullName>
        <shortName evidence="11">PGT</shortName>
    </alternativeName>
</protein>
<dbReference type="InterPro" id="IPR023346">
    <property type="entry name" value="Lysozyme-like_dom_sf"/>
</dbReference>
<dbReference type="GO" id="GO:0009252">
    <property type="term" value="P:peptidoglycan biosynthetic process"/>
    <property type="evidence" value="ECO:0007669"/>
    <property type="project" value="UniProtKB-UniRule"/>
</dbReference>
<dbReference type="InterPro" id="IPR011812">
    <property type="entry name" value="Pep_trsgly"/>
</dbReference>
<keyword evidence="9 11" id="KW-0472">Membrane</keyword>
<keyword evidence="4 11" id="KW-0808">Transferase</keyword>
<dbReference type="GO" id="GO:0071555">
    <property type="term" value="P:cell wall organization"/>
    <property type="evidence" value="ECO:0007669"/>
    <property type="project" value="UniProtKB-KW"/>
</dbReference>
<evidence type="ECO:0000259" key="12">
    <source>
        <dbReference type="Pfam" id="PF00912"/>
    </source>
</evidence>
<reference evidence="13 14" key="1">
    <citation type="submission" date="2016-10" db="EMBL/GenBank/DDBJ databases">
        <authorList>
            <person name="Varghese N."/>
            <person name="Submissions S."/>
        </authorList>
    </citation>
    <scope>NUCLEOTIDE SEQUENCE [LARGE SCALE GENOMIC DNA]</scope>
    <source>
        <strain evidence="13 14">DSM 18839</strain>
    </source>
</reference>
<dbReference type="InterPro" id="IPR001264">
    <property type="entry name" value="Glyco_trans_51"/>
</dbReference>
<keyword evidence="6 11" id="KW-0133">Cell shape</keyword>
<dbReference type="UniPathway" id="UPA00219"/>